<accession>A0A832UZQ3</accession>
<dbReference type="Proteomes" id="UP000646946">
    <property type="component" value="Unassembled WGS sequence"/>
</dbReference>
<dbReference type="AlphaFoldDB" id="A0A832UZQ3"/>
<organism evidence="2 3">
    <name type="scientific">Candidatus Naiadarchaeum limnaeum</name>
    <dbReference type="NCBI Taxonomy" id="2756139"/>
    <lineage>
        <taxon>Archaea</taxon>
        <taxon>Candidatus Undinarchaeota</taxon>
        <taxon>Candidatus Undinarchaeia</taxon>
        <taxon>Candidatus Naiadarchaeales</taxon>
        <taxon>Candidatus Naiadarchaeaceae</taxon>
        <taxon>Candidatus Naiadarchaeum</taxon>
    </lineage>
</organism>
<dbReference type="InterPro" id="IPR018445">
    <property type="entry name" value="Put_Phosphate_transp_reg"/>
</dbReference>
<comment type="caution">
    <text evidence="2">The sequence shown here is derived from an EMBL/GenBank/DDBJ whole genome shotgun (WGS) entry which is preliminary data.</text>
</comment>
<dbReference type="PANTHER" id="PTHR36536">
    <property type="entry name" value="UPF0111 PROTEIN HI_1603"/>
    <property type="match status" value="1"/>
</dbReference>
<dbReference type="Gene3D" id="1.20.58.220">
    <property type="entry name" value="Phosphate transport system protein phou homolog 2, domain 2"/>
    <property type="match status" value="1"/>
</dbReference>
<comment type="similarity">
    <text evidence="1">Belongs to the UPF0111 family.</text>
</comment>
<dbReference type="InterPro" id="IPR002727">
    <property type="entry name" value="DUF47"/>
</dbReference>
<protein>
    <submittedName>
        <fullName evidence="2">DUF47 family protein</fullName>
    </submittedName>
</protein>
<dbReference type="PANTHER" id="PTHR36536:SF3">
    <property type="entry name" value="UPF0111 PROTEIN HI_1603"/>
    <property type="match status" value="1"/>
</dbReference>
<reference evidence="2 3" key="1">
    <citation type="journal article" name="Nat. Commun.">
        <title>Undinarchaeota illuminate DPANN phylogeny and the impact of gene transfer on archaeal evolution.</title>
        <authorList>
            <person name="Dombrowski N."/>
            <person name="Williams T.A."/>
            <person name="Sun J."/>
            <person name="Woodcroft B.J."/>
            <person name="Lee J.H."/>
            <person name="Minh B.Q."/>
            <person name="Rinke C."/>
            <person name="Spang A."/>
        </authorList>
    </citation>
    <scope>NUCLEOTIDE SEQUENCE [LARGE SCALE GENOMIC DNA]</scope>
    <source>
        <strain evidence="2">MAG_bin1129</strain>
    </source>
</reference>
<sequence>MEILPVLRADKGKEFYKTLETFITEVHSSVKYLNDTVRNYCDGKSREARKFANFVIDFETKADSSRRSLEKMLYTGVVLPFGRGAKYELLESVDDVADKAELVARLILIERLKVRQNLRKDLKELSGTVLEVVNNLKEAVLQLDINLDKAVAHATSVELMREKARQIEFKLIEKLFSKMRADINIILLKELISLIAAVADKAEEAADRVVSLAVKYQG</sequence>
<dbReference type="SUPFAM" id="SSF109755">
    <property type="entry name" value="PhoU-like"/>
    <property type="match status" value="1"/>
</dbReference>
<dbReference type="EMBL" id="DVAB01000019">
    <property type="protein sequence ID" value="HIK00289.1"/>
    <property type="molecule type" value="Genomic_DNA"/>
</dbReference>
<proteinExistence type="inferred from homology"/>
<keyword evidence="3" id="KW-1185">Reference proteome</keyword>
<evidence type="ECO:0000313" key="2">
    <source>
        <dbReference type="EMBL" id="HIK00289.1"/>
    </source>
</evidence>
<evidence type="ECO:0000256" key="1">
    <source>
        <dbReference type="ARBA" id="ARBA00008591"/>
    </source>
</evidence>
<dbReference type="InterPro" id="IPR038078">
    <property type="entry name" value="PhoU-like_sf"/>
</dbReference>
<dbReference type="Pfam" id="PF01865">
    <property type="entry name" value="PhoU_div"/>
    <property type="match status" value="1"/>
</dbReference>
<gene>
    <name evidence="2" type="ORF">H1016_01985</name>
</gene>
<name>A0A832UZQ3_9ARCH</name>
<evidence type="ECO:0000313" key="3">
    <source>
        <dbReference type="Proteomes" id="UP000646946"/>
    </source>
</evidence>